<feature type="transmembrane region" description="Helical" evidence="7">
    <location>
        <begin position="303"/>
        <end position="322"/>
    </location>
</feature>
<dbReference type="SUPFAM" id="SSF82861">
    <property type="entry name" value="Mechanosensitive channel protein MscS (YggB), transmembrane region"/>
    <property type="match status" value="1"/>
</dbReference>
<feature type="transmembrane region" description="Helical" evidence="7">
    <location>
        <begin position="260"/>
        <end position="282"/>
    </location>
</feature>
<dbReference type="Pfam" id="PF21082">
    <property type="entry name" value="MS_channel_3rd"/>
    <property type="match status" value="1"/>
</dbReference>
<evidence type="ECO:0000313" key="12">
    <source>
        <dbReference type="Proteomes" id="UP000184233"/>
    </source>
</evidence>
<accession>A0A1M3L5W8</accession>
<feature type="transmembrane region" description="Helical" evidence="7">
    <location>
        <begin position="184"/>
        <end position="208"/>
    </location>
</feature>
<evidence type="ECO:0000256" key="5">
    <source>
        <dbReference type="ARBA" id="ARBA00022989"/>
    </source>
</evidence>
<dbReference type="Gene3D" id="3.30.70.100">
    <property type="match status" value="1"/>
</dbReference>
<dbReference type="InterPro" id="IPR049278">
    <property type="entry name" value="MS_channel_C"/>
</dbReference>
<proteinExistence type="inferred from homology"/>
<dbReference type="SUPFAM" id="SSF50182">
    <property type="entry name" value="Sm-like ribonucleoproteins"/>
    <property type="match status" value="1"/>
</dbReference>
<evidence type="ECO:0000256" key="3">
    <source>
        <dbReference type="ARBA" id="ARBA00022475"/>
    </source>
</evidence>
<dbReference type="AlphaFoldDB" id="A0A1M3L5W8"/>
<dbReference type="InterPro" id="IPR006685">
    <property type="entry name" value="MscS_channel_2nd"/>
</dbReference>
<comment type="subcellular location">
    <subcellularLocation>
        <location evidence="1">Cell membrane</location>
        <topology evidence="1">Multi-pass membrane protein</topology>
    </subcellularLocation>
</comment>
<protein>
    <recommendedName>
        <fullName evidence="13">Mechanosensitive ion channel protein</fullName>
    </recommendedName>
</protein>
<keyword evidence="6 7" id="KW-0472">Membrane</keyword>
<keyword evidence="3" id="KW-1003">Cell membrane</keyword>
<keyword evidence="5 7" id="KW-1133">Transmembrane helix</keyword>
<dbReference type="InterPro" id="IPR049142">
    <property type="entry name" value="MS_channel_1st"/>
</dbReference>
<name>A0A1M3L5W8_9BACT</name>
<dbReference type="EMBL" id="MKVH01000003">
    <property type="protein sequence ID" value="OJX60952.1"/>
    <property type="molecule type" value="Genomic_DNA"/>
</dbReference>
<comment type="caution">
    <text evidence="11">The sequence shown here is derived from an EMBL/GenBank/DDBJ whole genome shotgun (WGS) entry which is preliminary data.</text>
</comment>
<gene>
    <name evidence="11" type="ORF">BGO89_05150</name>
</gene>
<dbReference type="PANTHER" id="PTHR43634:SF2">
    <property type="entry name" value="LOW CONDUCTANCE MECHANOSENSITIVE CHANNEL YNAI"/>
    <property type="match status" value="1"/>
</dbReference>
<dbReference type="Pfam" id="PF21088">
    <property type="entry name" value="MS_channel_1st"/>
    <property type="match status" value="1"/>
</dbReference>
<feature type="transmembrane region" description="Helical" evidence="7">
    <location>
        <begin position="328"/>
        <end position="345"/>
    </location>
</feature>
<evidence type="ECO:0000313" key="11">
    <source>
        <dbReference type="EMBL" id="OJX60952.1"/>
    </source>
</evidence>
<comment type="similarity">
    <text evidence="2">Belongs to the MscS (TC 1.A.23) family.</text>
</comment>
<dbReference type="Gene3D" id="2.30.30.60">
    <property type="match status" value="1"/>
</dbReference>
<evidence type="ECO:0000259" key="9">
    <source>
        <dbReference type="Pfam" id="PF21082"/>
    </source>
</evidence>
<dbReference type="STRING" id="1895771.BGO89_05150"/>
<evidence type="ECO:0000256" key="1">
    <source>
        <dbReference type="ARBA" id="ARBA00004651"/>
    </source>
</evidence>
<dbReference type="InterPro" id="IPR010920">
    <property type="entry name" value="LSM_dom_sf"/>
</dbReference>
<dbReference type="Gene3D" id="1.10.287.1260">
    <property type="match status" value="1"/>
</dbReference>
<dbReference type="InterPro" id="IPR011066">
    <property type="entry name" value="MscS_channel_C_sf"/>
</dbReference>
<feature type="domain" description="Mechanosensitive ion channel MscS" evidence="8">
    <location>
        <begin position="348"/>
        <end position="413"/>
    </location>
</feature>
<dbReference type="GO" id="GO:0005886">
    <property type="term" value="C:plasma membrane"/>
    <property type="evidence" value="ECO:0007669"/>
    <property type="project" value="UniProtKB-SubCell"/>
</dbReference>
<evidence type="ECO:0000259" key="10">
    <source>
        <dbReference type="Pfam" id="PF21088"/>
    </source>
</evidence>
<sequence length="531" mass="59418">MPKPPMIDRGLRSTYGMVTMIVLYVVLFCSGLAAAPAEEIRVSRSSPRNTIYTFLRTQAEDVQRPDLAARTLNGRGFGADELTKRAGQLKTFLDVRGLFVDLESVPNDPNYKDSATDQNIYRPFIDEPRITLERVGSEWYMSRRTVASVPDLYAEIYPFGLDRFVALFPMQGTRILGLYVWQHIGLAIILILGFIIGRVIAAITMRLLKRFTRAWKLPEESVDILKSAAKPFSLMVAICFFSLLLPLLRLPADISHWGVIIIRALLPFFGIVTVYRLVDIVALRAEQLAQRTQSTLDDQLVPLFRKALKFFVILVGLIFIFQNLNFDITALLAGVSIGGVALAFASQDTIKNVFGSVMIFADRPFTIGDWISVTGAEGVVEEVGFRSTRIRTFANSLVSIPNGRLADMTIDNMGLRVYRRYKTTLGINYSTSPEKLQAFVDGVKRIMADHPHTVKEPGKMIAGFSDFDASSLNVTVSMFFDAADYEAELTYREQVNMAMLRLAAELGVTYAYPSRTVYVESMPTTQSIANR</sequence>
<dbReference type="Pfam" id="PF00924">
    <property type="entry name" value="MS_channel_2nd"/>
    <property type="match status" value="1"/>
</dbReference>
<feature type="domain" description="Mechanosensitive ion channel transmembrane helices 2/3" evidence="10">
    <location>
        <begin position="306"/>
        <end position="347"/>
    </location>
</feature>
<dbReference type="Proteomes" id="UP000184233">
    <property type="component" value="Unassembled WGS sequence"/>
</dbReference>
<organism evidence="11 12">
    <name type="scientific">Candidatus Kapaibacterium thiocyanatum</name>
    <dbReference type="NCBI Taxonomy" id="1895771"/>
    <lineage>
        <taxon>Bacteria</taxon>
        <taxon>Pseudomonadati</taxon>
        <taxon>Candidatus Kapaibacteriota</taxon>
        <taxon>Candidatus Kapaibacteriia</taxon>
        <taxon>Candidatus Kapaibacteriales</taxon>
        <taxon>Candidatus Kapaibacteriaceae</taxon>
        <taxon>Candidatus Kapaibacterium</taxon>
    </lineage>
</organism>
<feature type="transmembrane region" description="Helical" evidence="7">
    <location>
        <begin position="229"/>
        <end position="248"/>
    </location>
</feature>
<reference evidence="11 12" key="1">
    <citation type="submission" date="2016-09" db="EMBL/GenBank/DDBJ databases">
        <title>Genome-resolved meta-omics ties microbial dynamics to process performance in biotechnology for thiocyanate degradation.</title>
        <authorList>
            <person name="Kantor R.S."/>
            <person name="Huddy R.J."/>
            <person name="Iyer R."/>
            <person name="Thomas B.C."/>
            <person name="Brown C.T."/>
            <person name="Anantharaman K."/>
            <person name="Tringe S."/>
            <person name="Hettich R.L."/>
            <person name="Harrison S.T."/>
            <person name="Banfield J.F."/>
        </authorList>
    </citation>
    <scope>NUCLEOTIDE SEQUENCE [LARGE SCALE GENOMIC DNA]</scope>
    <source>
        <strain evidence="11">59-99</strain>
    </source>
</reference>
<keyword evidence="4 7" id="KW-0812">Transmembrane</keyword>
<evidence type="ECO:0000256" key="7">
    <source>
        <dbReference type="SAM" id="Phobius"/>
    </source>
</evidence>
<evidence type="ECO:0000256" key="4">
    <source>
        <dbReference type="ARBA" id="ARBA00022692"/>
    </source>
</evidence>
<evidence type="ECO:0008006" key="13">
    <source>
        <dbReference type="Google" id="ProtNLM"/>
    </source>
</evidence>
<dbReference type="InterPro" id="IPR045042">
    <property type="entry name" value="YnaI-like"/>
</dbReference>
<dbReference type="GO" id="GO:0008381">
    <property type="term" value="F:mechanosensitive monoatomic ion channel activity"/>
    <property type="evidence" value="ECO:0007669"/>
    <property type="project" value="UniProtKB-ARBA"/>
</dbReference>
<evidence type="ECO:0000256" key="2">
    <source>
        <dbReference type="ARBA" id="ARBA00008017"/>
    </source>
</evidence>
<feature type="domain" description="Mechanosensitive ion channel MscS C-terminal" evidence="9">
    <location>
        <begin position="422"/>
        <end position="501"/>
    </location>
</feature>
<dbReference type="PANTHER" id="PTHR43634">
    <property type="entry name" value="OW CONDUCTANCE MECHANOSENSITIVE CHANNEL"/>
    <property type="match status" value="1"/>
</dbReference>
<dbReference type="SUPFAM" id="SSF82689">
    <property type="entry name" value="Mechanosensitive channel protein MscS (YggB), C-terminal domain"/>
    <property type="match status" value="1"/>
</dbReference>
<dbReference type="InterPro" id="IPR023408">
    <property type="entry name" value="MscS_beta-dom_sf"/>
</dbReference>
<dbReference type="InterPro" id="IPR011014">
    <property type="entry name" value="MscS_channel_TM-2"/>
</dbReference>
<evidence type="ECO:0000256" key="6">
    <source>
        <dbReference type="ARBA" id="ARBA00023136"/>
    </source>
</evidence>
<evidence type="ECO:0000259" key="8">
    <source>
        <dbReference type="Pfam" id="PF00924"/>
    </source>
</evidence>